<dbReference type="InterPro" id="IPR000639">
    <property type="entry name" value="Epox_hydrolase-like"/>
</dbReference>
<evidence type="ECO:0000256" key="1">
    <source>
        <dbReference type="ARBA" id="ARBA00022801"/>
    </source>
</evidence>
<dbReference type="GO" id="GO:0004301">
    <property type="term" value="F:epoxide hydrolase activity"/>
    <property type="evidence" value="ECO:0007669"/>
    <property type="project" value="TreeGrafter"/>
</dbReference>
<dbReference type="AlphaFoldDB" id="A0A7X0RFK8"/>
<dbReference type="NCBIfam" id="NF002043">
    <property type="entry name" value="PRK00870.1"/>
    <property type="match status" value="1"/>
</dbReference>
<gene>
    <name evidence="4" type="ORF">H5V45_08740</name>
</gene>
<dbReference type="Pfam" id="PF00561">
    <property type="entry name" value="Abhydrolase_1"/>
    <property type="match status" value="1"/>
</dbReference>
<evidence type="ECO:0000259" key="3">
    <source>
        <dbReference type="Pfam" id="PF00561"/>
    </source>
</evidence>
<evidence type="ECO:0000313" key="5">
    <source>
        <dbReference type="Proteomes" id="UP000523955"/>
    </source>
</evidence>
<dbReference type="PRINTS" id="PR00111">
    <property type="entry name" value="ABHYDROLASE"/>
</dbReference>
<sequence>MQTRRPSEDRFADLPGLPWAPSYAQVPDPDSSDGGTLRMAYVDAGPADGPVVLLLHGEPTWSYLYRHVIRVLVDAGIRAVAPDLVGFGRSDQPTEPEDHSYARHVEWTRSLVVDHLDLRDVTLVGQDWGGLIGLRLVAEHPDRFARVVAANTGLPTGDHDMPEIWWMFRHAVERAETLDVGRLVAAGCVRGLADADRAAYDAPFPDEASKVGPRVMPTLVPTRPDDPATAANRAAWEVLQAWDRPFLTAFSDGDPITGAMAPILRQLVPGAAGLEHPVVADAGHFLQEDAGEELGRIVAAFVRG</sequence>
<evidence type="ECO:0000313" key="4">
    <source>
        <dbReference type="EMBL" id="MBB6627406.1"/>
    </source>
</evidence>
<dbReference type="InterPro" id="IPR000073">
    <property type="entry name" value="AB_hydrolase_1"/>
</dbReference>
<name>A0A7X0RFK8_9ACTN</name>
<accession>A0A7X0RFK8</accession>
<dbReference type="PRINTS" id="PR00412">
    <property type="entry name" value="EPOXHYDRLASE"/>
</dbReference>
<comment type="caution">
    <text evidence="4">The sequence shown here is derived from an EMBL/GenBank/DDBJ whole genome shotgun (WGS) entry which is preliminary data.</text>
</comment>
<feature type="domain" description="AB hydrolase-1" evidence="3">
    <location>
        <begin position="50"/>
        <end position="289"/>
    </location>
</feature>
<dbReference type="EMBL" id="JACKXE010000001">
    <property type="protein sequence ID" value="MBB6627406.1"/>
    <property type="molecule type" value="Genomic_DNA"/>
</dbReference>
<dbReference type="SUPFAM" id="SSF53474">
    <property type="entry name" value="alpha/beta-Hydrolases"/>
    <property type="match status" value="1"/>
</dbReference>
<dbReference type="PANTHER" id="PTHR42977:SF3">
    <property type="entry name" value="AB HYDROLASE-1 DOMAIN-CONTAINING PROTEIN"/>
    <property type="match status" value="1"/>
</dbReference>
<proteinExistence type="predicted"/>
<dbReference type="InterPro" id="IPR029058">
    <property type="entry name" value="AB_hydrolase_fold"/>
</dbReference>
<dbReference type="RefSeq" id="WP_185252569.1">
    <property type="nucleotide sequence ID" value="NZ_JACKXE010000001.1"/>
</dbReference>
<reference evidence="4 5" key="1">
    <citation type="submission" date="2020-08" db="EMBL/GenBank/DDBJ databases">
        <authorList>
            <person name="Seo M.-J."/>
        </authorList>
    </citation>
    <scope>NUCLEOTIDE SEQUENCE [LARGE SCALE GENOMIC DNA]</scope>
    <source>
        <strain evidence="4 5">KIGAM211</strain>
    </source>
</reference>
<dbReference type="Gene3D" id="3.40.50.1820">
    <property type="entry name" value="alpha/beta hydrolase"/>
    <property type="match status" value="1"/>
</dbReference>
<protein>
    <submittedName>
        <fullName evidence="4">Haloalkane dehalogenase</fullName>
    </submittedName>
</protein>
<dbReference type="InterPro" id="IPR051340">
    <property type="entry name" value="Haloalkane_dehalogenase"/>
</dbReference>
<keyword evidence="1" id="KW-0378">Hydrolase</keyword>
<feature type="region of interest" description="Disordered" evidence="2">
    <location>
        <begin position="1"/>
        <end position="35"/>
    </location>
</feature>
<evidence type="ECO:0000256" key="2">
    <source>
        <dbReference type="SAM" id="MobiDB-lite"/>
    </source>
</evidence>
<dbReference type="PANTHER" id="PTHR42977">
    <property type="entry name" value="HYDROLASE-RELATED"/>
    <property type="match status" value="1"/>
</dbReference>
<feature type="compositionally biased region" description="Basic and acidic residues" evidence="2">
    <location>
        <begin position="1"/>
        <end position="12"/>
    </location>
</feature>
<keyword evidence="5" id="KW-1185">Reference proteome</keyword>
<organism evidence="4 5">
    <name type="scientific">Nocardioides luti</name>
    <dbReference type="NCBI Taxonomy" id="2761101"/>
    <lineage>
        <taxon>Bacteria</taxon>
        <taxon>Bacillati</taxon>
        <taxon>Actinomycetota</taxon>
        <taxon>Actinomycetes</taxon>
        <taxon>Propionibacteriales</taxon>
        <taxon>Nocardioidaceae</taxon>
        <taxon>Nocardioides</taxon>
    </lineage>
</organism>
<dbReference type="Proteomes" id="UP000523955">
    <property type="component" value="Unassembled WGS sequence"/>
</dbReference>